<feature type="signal peptide" evidence="1">
    <location>
        <begin position="1"/>
        <end position="22"/>
    </location>
</feature>
<organism evidence="2 3">
    <name type="scientific">Falseniella ignava</name>
    <dbReference type="NCBI Taxonomy" id="137730"/>
    <lineage>
        <taxon>Bacteria</taxon>
        <taxon>Bacillati</taxon>
        <taxon>Bacillota</taxon>
        <taxon>Bacilli</taxon>
        <taxon>Lactobacillales</taxon>
        <taxon>Aerococcaceae</taxon>
        <taxon>Falseniella</taxon>
    </lineage>
</organism>
<dbReference type="EMBL" id="PKHE01000010">
    <property type="protein sequence ID" value="PKY89020.1"/>
    <property type="molecule type" value="Genomic_DNA"/>
</dbReference>
<comment type="caution">
    <text evidence="2">The sequence shown here is derived from an EMBL/GenBank/DDBJ whole genome shotgun (WGS) entry which is preliminary data.</text>
</comment>
<dbReference type="OrthoDB" id="2140796at2"/>
<sequence>MKKLFLTIVSIVLLLPSHNIFAEENYKVYTTSDENAVIEQILISEDSLILSFAGGAIYEKFIEIIPYLQIEDEAAIKNANPTMPSQNQPNESLVSKAKELEEQGLADRVIYGELSKIYDQVQYVVKINGSFIIEFNGIDIYNKDNVLRVRYNKVVVIDAQIEDDKLILDNIEYTLESESE</sequence>
<reference evidence="2 3" key="1">
    <citation type="submission" date="2017-12" db="EMBL/GenBank/DDBJ databases">
        <title>Phylogenetic diversity of female urinary microbiome.</title>
        <authorList>
            <person name="Thomas-White K."/>
            <person name="Wolfe A.J."/>
        </authorList>
    </citation>
    <scope>NUCLEOTIDE SEQUENCE [LARGE SCALE GENOMIC DNA]</scope>
    <source>
        <strain evidence="2 3">UMB0898</strain>
    </source>
</reference>
<name>A0A2I1K041_9LACT</name>
<dbReference type="AlphaFoldDB" id="A0A2I1K041"/>
<feature type="chain" id="PRO_5014199061" evidence="1">
    <location>
        <begin position="23"/>
        <end position="180"/>
    </location>
</feature>
<accession>A0A2I1K041</accession>
<protein>
    <submittedName>
        <fullName evidence="2">Uncharacterized protein</fullName>
    </submittedName>
</protein>
<evidence type="ECO:0000313" key="2">
    <source>
        <dbReference type="EMBL" id="PKY89020.1"/>
    </source>
</evidence>
<gene>
    <name evidence="2" type="ORF">CYJ57_04595</name>
</gene>
<keyword evidence="1" id="KW-0732">Signal</keyword>
<dbReference type="Proteomes" id="UP000234384">
    <property type="component" value="Unassembled WGS sequence"/>
</dbReference>
<proteinExistence type="predicted"/>
<dbReference type="RefSeq" id="WP_101954261.1">
    <property type="nucleotide sequence ID" value="NZ_PKHE01000010.1"/>
</dbReference>
<evidence type="ECO:0000256" key="1">
    <source>
        <dbReference type="SAM" id="SignalP"/>
    </source>
</evidence>
<evidence type="ECO:0000313" key="3">
    <source>
        <dbReference type="Proteomes" id="UP000234384"/>
    </source>
</evidence>